<evidence type="ECO:0000256" key="6">
    <source>
        <dbReference type="ARBA" id="ARBA00022777"/>
    </source>
</evidence>
<protein>
    <recommendedName>
        <fullName evidence="3 9">4-diphosphocytidyl-2-C-methyl-D-erythritol kinase</fullName>
        <shortName evidence="9">CMK</shortName>
        <ecNumber evidence="2 9">2.7.1.148</ecNumber>
    </recommendedName>
    <alternativeName>
        <fullName evidence="8 9">4-(cytidine-5'-diphospho)-2-C-methyl-D-erythritol kinase</fullName>
    </alternativeName>
</protein>
<keyword evidence="13" id="KW-1185">Reference proteome</keyword>
<dbReference type="AlphaFoldDB" id="A0A1H0DJE5"/>
<dbReference type="Pfam" id="PF08544">
    <property type="entry name" value="GHMP_kinases_C"/>
    <property type="match status" value="1"/>
</dbReference>
<dbReference type="InterPro" id="IPR014721">
    <property type="entry name" value="Ribsml_uS5_D2-typ_fold_subgr"/>
</dbReference>
<evidence type="ECO:0000256" key="5">
    <source>
        <dbReference type="ARBA" id="ARBA00022741"/>
    </source>
</evidence>
<dbReference type="EMBL" id="FNID01000029">
    <property type="protein sequence ID" value="SDN70233.1"/>
    <property type="molecule type" value="Genomic_DNA"/>
</dbReference>
<dbReference type="RefSeq" id="WP_092641740.1">
    <property type="nucleotide sequence ID" value="NZ_FNID01000029.1"/>
</dbReference>
<dbReference type="PIRSF" id="PIRSF010376">
    <property type="entry name" value="IspE"/>
    <property type="match status" value="1"/>
</dbReference>
<dbReference type="HAMAP" id="MF_00061">
    <property type="entry name" value="IspE"/>
    <property type="match status" value="1"/>
</dbReference>
<feature type="binding site" evidence="9">
    <location>
        <begin position="96"/>
        <end position="106"/>
    </location>
    <ligand>
        <name>ATP</name>
        <dbReference type="ChEBI" id="CHEBI:30616"/>
    </ligand>
</feature>
<evidence type="ECO:0000256" key="2">
    <source>
        <dbReference type="ARBA" id="ARBA00012052"/>
    </source>
</evidence>
<dbReference type="STRING" id="258515.SAMN05192585_1294"/>
<dbReference type="GO" id="GO:0019288">
    <property type="term" value="P:isopentenyl diphosphate biosynthetic process, methylerythritol 4-phosphate pathway"/>
    <property type="evidence" value="ECO:0007669"/>
    <property type="project" value="UniProtKB-UniRule"/>
</dbReference>
<dbReference type="InterPro" id="IPR006204">
    <property type="entry name" value="GHMP_kinase_N_dom"/>
</dbReference>
<organism evidence="12 13">
    <name type="scientific">Acetanaerobacterium elongatum</name>
    <dbReference type="NCBI Taxonomy" id="258515"/>
    <lineage>
        <taxon>Bacteria</taxon>
        <taxon>Bacillati</taxon>
        <taxon>Bacillota</taxon>
        <taxon>Clostridia</taxon>
        <taxon>Eubacteriales</taxon>
        <taxon>Oscillospiraceae</taxon>
        <taxon>Acetanaerobacterium</taxon>
    </lineage>
</organism>
<comment type="pathway">
    <text evidence="9">Isoprenoid biosynthesis; isopentenyl diphosphate biosynthesis via DXP pathway; isopentenyl diphosphate from 1-deoxy-D-xylulose 5-phosphate: step 3/6.</text>
</comment>
<evidence type="ECO:0000313" key="12">
    <source>
        <dbReference type="EMBL" id="SDN70233.1"/>
    </source>
</evidence>
<evidence type="ECO:0000259" key="10">
    <source>
        <dbReference type="Pfam" id="PF00288"/>
    </source>
</evidence>
<evidence type="ECO:0000313" key="13">
    <source>
        <dbReference type="Proteomes" id="UP000199182"/>
    </source>
</evidence>
<comment type="function">
    <text evidence="9">Catalyzes the phosphorylation of the position 2 hydroxy group of 4-diphosphocytidyl-2C-methyl-D-erythritol.</text>
</comment>
<dbReference type="InterPro" id="IPR036554">
    <property type="entry name" value="GHMP_kinase_C_sf"/>
</dbReference>
<dbReference type="Proteomes" id="UP000199182">
    <property type="component" value="Unassembled WGS sequence"/>
</dbReference>
<evidence type="ECO:0000256" key="1">
    <source>
        <dbReference type="ARBA" id="ARBA00009684"/>
    </source>
</evidence>
<dbReference type="GO" id="GO:0050515">
    <property type="term" value="F:4-(cytidine 5'-diphospho)-2-C-methyl-D-erythritol kinase activity"/>
    <property type="evidence" value="ECO:0007669"/>
    <property type="project" value="UniProtKB-UniRule"/>
</dbReference>
<sequence>MNECRIEAPAKINLTLDITGVRHDGYHILRTVMQTVTLCDYLLLRKTPSGGIQLKCDHEELCCDETNLACRAASAFFAYTDIPPVGVQIVIEKNIPLEAGLAGGSADAAAVLMGLNVLFDTGLSDRTLCELGLPLGADVPFCIMGGTMQGEGIGEILEPLPSLPKCYFVIAKPESGVNTKEAYALFDRENPIRRPDNDMMVAALAAGSLEHIGNQLCNVLEGVCPLPEVSRIKQTMLECGALGAAMSGSGSAVFGLFENKGDARHCLSILNDHYGAVFLAKPCPHGAAIVE</sequence>
<feature type="active site" evidence="9">
    <location>
        <position position="138"/>
    </location>
</feature>
<evidence type="ECO:0000256" key="7">
    <source>
        <dbReference type="ARBA" id="ARBA00022840"/>
    </source>
</evidence>
<dbReference type="UniPathway" id="UPA00056">
    <property type="reaction ID" value="UER00094"/>
</dbReference>
<evidence type="ECO:0000256" key="3">
    <source>
        <dbReference type="ARBA" id="ARBA00017473"/>
    </source>
</evidence>
<dbReference type="PANTHER" id="PTHR43527">
    <property type="entry name" value="4-DIPHOSPHOCYTIDYL-2-C-METHYL-D-ERYTHRITOL KINASE, CHLOROPLASTIC"/>
    <property type="match status" value="1"/>
</dbReference>
<dbReference type="InterPro" id="IPR004424">
    <property type="entry name" value="IspE"/>
</dbReference>
<feature type="domain" description="GHMP kinase N-terminal" evidence="10">
    <location>
        <begin position="67"/>
        <end position="146"/>
    </location>
</feature>
<dbReference type="InterPro" id="IPR020568">
    <property type="entry name" value="Ribosomal_Su5_D2-typ_SF"/>
</dbReference>
<accession>A0A1H0DJE5</accession>
<dbReference type="SUPFAM" id="SSF54211">
    <property type="entry name" value="Ribosomal protein S5 domain 2-like"/>
    <property type="match status" value="1"/>
</dbReference>
<evidence type="ECO:0000259" key="11">
    <source>
        <dbReference type="Pfam" id="PF08544"/>
    </source>
</evidence>
<keyword evidence="9" id="KW-0414">Isoprene biosynthesis</keyword>
<comment type="similarity">
    <text evidence="1 9">Belongs to the GHMP kinase family. IspE subfamily.</text>
</comment>
<reference evidence="12 13" key="1">
    <citation type="submission" date="2016-10" db="EMBL/GenBank/DDBJ databases">
        <authorList>
            <person name="de Groot N.N."/>
        </authorList>
    </citation>
    <scope>NUCLEOTIDE SEQUENCE [LARGE SCALE GENOMIC DNA]</scope>
    <source>
        <strain evidence="12 13">CGMCC 1.5012</strain>
    </source>
</reference>
<dbReference type="GO" id="GO:0005524">
    <property type="term" value="F:ATP binding"/>
    <property type="evidence" value="ECO:0007669"/>
    <property type="project" value="UniProtKB-UniRule"/>
</dbReference>
<dbReference type="SUPFAM" id="SSF55060">
    <property type="entry name" value="GHMP Kinase, C-terminal domain"/>
    <property type="match status" value="1"/>
</dbReference>
<evidence type="ECO:0000256" key="8">
    <source>
        <dbReference type="ARBA" id="ARBA00032554"/>
    </source>
</evidence>
<keyword evidence="6 9" id="KW-0418">Kinase</keyword>
<dbReference type="OrthoDB" id="9809438at2"/>
<dbReference type="InterPro" id="IPR013750">
    <property type="entry name" value="GHMP_kinase_C_dom"/>
</dbReference>
<evidence type="ECO:0000256" key="9">
    <source>
        <dbReference type="HAMAP-Rule" id="MF_00061"/>
    </source>
</evidence>
<dbReference type="PANTHER" id="PTHR43527:SF2">
    <property type="entry name" value="4-DIPHOSPHOCYTIDYL-2-C-METHYL-D-ERYTHRITOL KINASE, CHLOROPLASTIC"/>
    <property type="match status" value="1"/>
</dbReference>
<feature type="domain" description="GHMP kinase C-terminal" evidence="11">
    <location>
        <begin position="200"/>
        <end position="274"/>
    </location>
</feature>
<dbReference type="Pfam" id="PF00288">
    <property type="entry name" value="GHMP_kinases_N"/>
    <property type="match status" value="1"/>
</dbReference>
<evidence type="ECO:0000256" key="4">
    <source>
        <dbReference type="ARBA" id="ARBA00022679"/>
    </source>
</evidence>
<comment type="catalytic activity">
    <reaction evidence="9">
        <text>4-CDP-2-C-methyl-D-erythritol + ATP = 4-CDP-2-C-methyl-D-erythritol 2-phosphate + ADP + H(+)</text>
        <dbReference type="Rhea" id="RHEA:18437"/>
        <dbReference type="ChEBI" id="CHEBI:15378"/>
        <dbReference type="ChEBI" id="CHEBI:30616"/>
        <dbReference type="ChEBI" id="CHEBI:57823"/>
        <dbReference type="ChEBI" id="CHEBI:57919"/>
        <dbReference type="ChEBI" id="CHEBI:456216"/>
        <dbReference type="EC" id="2.7.1.148"/>
    </reaction>
</comment>
<dbReference type="NCBIfam" id="TIGR00154">
    <property type="entry name" value="ispE"/>
    <property type="match status" value="1"/>
</dbReference>
<dbReference type="Gene3D" id="3.30.70.890">
    <property type="entry name" value="GHMP kinase, C-terminal domain"/>
    <property type="match status" value="1"/>
</dbReference>
<feature type="active site" evidence="9">
    <location>
        <position position="11"/>
    </location>
</feature>
<keyword evidence="7 9" id="KW-0067">ATP-binding</keyword>
<dbReference type="EC" id="2.7.1.148" evidence="2 9"/>
<proteinExistence type="inferred from homology"/>
<dbReference type="Gene3D" id="3.30.230.10">
    <property type="match status" value="1"/>
</dbReference>
<gene>
    <name evidence="9" type="primary">ispE</name>
    <name evidence="12" type="ORF">SAMN05192585_1294</name>
</gene>
<keyword evidence="5 9" id="KW-0547">Nucleotide-binding</keyword>
<keyword evidence="4 9" id="KW-0808">Transferase</keyword>
<dbReference type="GO" id="GO:0016114">
    <property type="term" value="P:terpenoid biosynthetic process"/>
    <property type="evidence" value="ECO:0007669"/>
    <property type="project" value="UniProtKB-UniRule"/>
</dbReference>
<name>A0A1H0DJE5_9FIRM</name>